<evidence type="ECO:0000313" key="3">
    <source>
        <dbReference type="Proteomes" id="UP000681317"/>
    </source>
</evidence>
<keyword evidence="1" id="KW-0472">Membrane</keyword>
<evidence type="ECO:0000256" key="1">
    <source>
        <dbReference type="SAM" id="Phobius"/>
    </source>
</evidence>
<gene>
    <name evidence="2" type="ORF">LYSCAS_15130</name>
</gene>
<dbReference type="Proteomes" id="UP000681317">
    <property type="component" value="Chromosome"/>
</dbReference>
<keyword evidence="1" id="KW-0812">Transmembrane</keyword>
<evidence type="ECO:0000313" key="2">
    <source>
        <dbReference type="EMBL" id="BCT92489.1"/>
    </source>
</evidence>
<dbReference type="EMBL" id="AP024545">
    <property type="protein sequence ID" value="BCT92489.1"/>
    <property type="molecule type" value="Genomic_DNA"/>
</dbReference>
<reference evidence="2 3" key="1">
    <citation type="submission" date="2021-03" db="EMBL/GenBank/DDBJ databases">
        <title>Complete Genome Sequences of Two Lysobacter Strains Isolated from Sea Water (Lysobacter caseinilyticus) and Soil (Lysobacter helvus) in South Korea.</title>
        <authorList>
            <person name="Watanabe Y."/>
            <person name="Arakawa K."/>
        </authorList>
    </citation>
    <scope>NUCLEOTIDE SEQUENCE [LARGE SCALE GENOMIC DNA]</scope>
    <source>
        <strain evidence="2 3">KVB24</strain>
    </source>
</reference>
<feature type="transmembrane region" description="Helical" evidence="1">
    <location>
        <begin position="16"/>
        <end position="35"/>
    </location>
</feature>
<sequence>MRRSRRQRQRQARSRRILVIAVLVILALVGAWLYMRGRHAEPATGATGVAPAVTSVITIPVPASAPATDVAPATTVQPAPATTTVPLGSVESPEAREASWLASRKEAIRIQGELRAKQNAEKAAKASPSNDIRCVDGQRMKRVQNGWVQDGTC</sequence>
<accession>A0ABM7Q571</accession>
<organism evidence="2 3">
    <name type="scientific">Noviluteimonas caseinilytica</name>
    <dbReference type="NCBI Taxonomy" id="2675101"/>
    <lineage>
        <taxon>Bacteria</taxon>
        <taxon>Pseudomonadati</taxon>
        <taxon>Pseudomonadota</taxon>
        <taxon>Gammaproteobacteria</taxon>
        <taxon>Lysobacterales</taxon>
        <taxon>Lysobacteraceae</taxon>
        <taxon>Noviluteimonas</taxon>
    </lineage>
</organism>
<name>A0ABM7Q571_9GAMM</name>
<protein>
    <submittedName>
        <fullName evidence="2">Uncharacterized protein</fullName>
    </submittedName>
</protein>
<keyword evidence="1" id="KW-1133">Transmembrane helix</keyword>
<keyword evidence="3" id="KW-1185">Reference proteome</keyword>
<proteinExistence type="predicted"/>